<sequence length="71" mass="7922">MTQPTSTANYRKYPKGPNFTLVVFLSGVVMILVFIAAYLLLSDKGRQLLPKWHKPHQTSYLVSQPTSEAAA</sequence>
<evidence type="ECO:0000313" key="3">
    <source>
        <dbReference type="Proteomes" id="UP000564385"/>
    </source>
</evidence>
<dbReference type="AlphaFoldDB" id="A0A852VFG4"/>
<reference evidence="2 3" key="1">
    <citation type="submission" date="2020-07" db="EMBL/GenBank/DDBJ databases">
        <title>Genomic Encyclopedia of Type Strains, Phase IV (KMG-V): Genome sequencing to study the core and pangenomes of soil and plant-associated prokaryotes.</title>
        <authorList>
            <person name="Whitman W."/>
        </authorList>
    </citation>
    <scope>NUCLEOTIDE SEQUENCE [LARGE SCALE GENOMIC DNA]</scope>
    <source>
        <strain evidence="2 3">M8UP22</strain>
    </source>
</reference>
<gene>
    <name evidence="2" type="ORF">HDF08_002394</name>
</gene>
<proteinExistence type="predicted"/>
<organism evidence="2 3">
    <name type="scientific">Tunturiibacter lichenicola</name>
    <dbReference type="NCBI Taxonomy" id="2051959"/>
    <lineage>
        <taxon>Bacteria</taxon>
        <taxon>Pseudomonadati</taxon>
        <taxon>Acidobacteriota</taxon>
        <taxon>Terriglobia</taxon>
        <taxon>Terriglobales</taxon>
        <taxon>Acidobacteriaceae</taxon>
        <taxon>Tunturiibacter</taxon>
    </lineage>
</organism>
<comment type="caution">
    <text evidence="2">The sequence shown here is derived from an EMBL/GenBank/DDBJ whole genome shotgun (WGS) entry which is preliminary data.</text>
</comment>
<name>A0A852VFG4_9BACT</name>
<evidence type="ECO:0000256" key="1">
    <source>
        <dbReference type="SAM" id="Phobius"/>
    </source>
</evidence>
<keyword evidence="1" id="KW-1133">Transmembrane helix</keyword>
<keyword evidence="1" id="KW-0472">Membrane</keyword>
<feature type="transmembrane region" description="Helical" evidence="1">
    <location>
        <begin position="20"/>
        <end position="41"/>
    </location>
</feature>
<keyword evidence="1" id="KW-0812">Transmembrane</keyword>
<protein>
    <submittedName>
        <fullName evidence="2">Uncharacterized protein</fullName>
    </submittedName>
</protein>
<evidence type="ECO:0000313" key="2">
    <source>
        <dbReference type="EMBL" id="NYF90327.1"/>
    </source>
</evidence>
<dbReference type="EMBL" id="JACCCU010000001">
    <property type="protein sequence ID" value="NYF90327.1"/>
    <property type="molecule type" value="Genomic_DNA"/>
</dbReference>
<accession>A0A852VFG4</accession>
<dbReference type="Proteomes" id="UP000564385">
    <property type="component" value="Unassembled WGS sequence"/>
</dbReference>